<dbReference type="InterPro" id="IPR052336">
    <property type="entry name" value="MlaD_Phospholipid_Transporter"/>
</dbReference>
<protein>
    <submittedName>
        <fullName evidence="3">Mammalian cell entry protein</fullName>
    </submittedName>
</protein>
<name>A0A164EAR5_9MYCO</name>
<keyword evidence="4" id="KW-1185">Reference proteome</keyword>
<dbReference type="PANTHER" id="PTHR33371">
    <property type="entry name" value="INTERMEMBRANE PHOSPHOLIPID TRANSPORT SYSTEM BINDING PROTEIN MLAD-RELATED"/>
    <property type="match status" value="1"/>
</dbReference>
<dbReference type="GO" id="GO:0005576">
    <property type="term" value="C:extracellular region"/>
    <property type="evidence" value="ECO:0007669"/>
    <property type="project" value="TreeGrafter"/>
</dbReference>
<dbReference type="PANTHER" id="PTHR33371:SF15">
    <property type="entry name" value="LIPOPROTEIN LPRN"/>
    <property type="match status" value="1"/>
</dbReference>
<dbReference type="InterPro" id="IPR024516">
    <property type="entry name" value="Mce_C"/>
</dbReference>
<comment type="caution">
    <text evidence="3">The sequence shown here is derived from an EMBL/GenBank/DDBJ whole genome shotgun (WGS) entry which is preliminary data.</text>
</comment>
<proteinExistence type="predicted"/>
<dbReference type="Gene3D" id="1.20.5.300">
    <property type="match status" value="1"/>
</dbReference>
<feature type="domain" description="Mce/MlaD" evidence="1">
    <location>
        <begin position="47"/>
        <end position="120"/>
    </location>
</feature>
<dbReference type="NCBIfam" id="TIGR00996">
    <property type="entry name" value="Mtu_fam_mce"/>
    <property type="match status" value="1"/>
</dbReference>
<dbReference type="Proteomes" id="UP000077342">
    <property type="component" value="Unassembled WGS sequence"/>
</dbReference>
<organism evidence="3 4">
    <name type="scientific">Mycobacterium ostraviense</name>
    <dbReference type="NCBI Taxonomy" id="2738409"/>
    <lineage>
        <taxon>Bacteria</taxon>
        <taxon>Bacillati</taxon>
        <taxon>Actinomycetota</taxon>
        <taxon>Actinomycetes</taxon>
        <taxon>Mycobacteriales</taxon>
        <taxon>Mycobacteriaceae</taxon>
        <taxon>Mycobacterium</taxon>
    </lineage>
</organism>
<dbReference type="InterPro" id="IPR005693">
    <property type="entry name" value="Mce"/>
</dbReference>
<evidence type="ECO:0000259" key="2">
    <source>
        <dbReference type="Pfam" id="PF11887"/>
    </source>
</evidence>
<evidence type="ECO:0000313" key="3">
    <source>
        <dbReference type="EMBL" id="KZS67261.1"/>
    </source>
</evidence>
<dbReference type="InterPro" id="IPR003399">
    <property type="entry name" value="Mce/MlaD"/>
</dbReference>
<dbReference type="Pfam" id="PF02470">
    <property type="entry name" value="MlaD"/>
    <property type="match status" value="1"/>
</dbReference>
<feature type="domain" description="Mammalian cell entry C-terminal" evidence="2">
    <location>
        <begin position="130"/>
        <end position="297"/>
    </location>
</feature>
<gene>
    <name evidence="3" type="ORF">A4G28_21080</name>
</gene>
<evidence type="ECO:0000313" key="4">
    <source>
        <dbReference type="Proteomes" id="UP000077342"/>
    </source>
</evidence>
<evidence type="ECO:0000259" key="1">
    <source>
        <dbReference type="Pfam" id="PF02470"/>
    </source>
</evidence>
<dbReference type="Pfam" id="PF11887">
    <property type="entry name" value="Mce4_CUP1"/>
    <property type="match status" value="1"/>
</dbReference>
<sequence length="379" mass="39917">MMGAVWRLGAMCALAVLAVTGLAGCGWRGLNSMPLPGTSGRGPGSFTIQAQLPDVGTLEQNSRVQVGDVTVGNVTKIERQGWHALLTLRLNGDVELPANATATIGQTSLLGSLHIELAPPTDVAPQGKLTQGSLIPLSSAGSYPSTEQTLAAVSLLLNGGGIGQIQDITEALSVALAGRAADLRSLIQQVDRYVGLVGDQTGDIIAAAESLNNVVGQLANDKPVVDRALRTIPDALRTLADQRQQLVDALDQFAKFSALAADSANQTKDALVKQLKDLGPVVESLANAGPALTRSLSLLTTYPFPKDTISNWARGDYANLTAIIDLTLSRLDASFLTGTRWEGNLTELELQWGRTIGQMPSPYTAGNPLVAPYHWDQGR</sequence>
<reference evidence="4" key="1">
    <citation type="submission" date="2016-04" db="EMBL/GenBank/DDBJ databases">
        <authorList>
            <person name="Strapagiel D."/>
            <person name="Borowka P."/>
            <person name="Marciniak B."/>
            <person name="Bakula Z."/>
            <person name="Van Ingen J."/>
            <person name="Safianowska A."/>
            <person name="Dziadek J."/>
            <person name="Jagielski T."/>
        </authorList>
    </citation>
    <scope>NUCLEOTIDE SEQUENCE [LARGE SCALE GENOMIC DNA]</scope>
    <source>
        <strain evidence="4">1010001458</strain>
    </source>
</reference>
<dbReference type="AlphaFoldDB" id="A0A164EAR5"/>
<dbReference type="PROSITE" id="PS51257">
    <property type="entry name" value="PROKAR_LIPOPROTEIN"/>
    <property type="match status" value="1"/>
</dbReference>
<accession>A0A164EAR5</accession>
<dbReference type="EMBL" id="LWCI01000033">
    <property type="protein sequence ID" value="KZS67261.1"/>
    <property type="molecule type" value="Genomic_DNA"/>
</dbReference>